<dbReference type="UniPathway" id="UPA00223"/>
<dbReference type="EMBL" id="KT944274">
    <property type="protein sequence ID" value="ALV86749.1"/>
    <property type="molecule type" value="Genomic_DNA"/>
</dbReference>
<comment type="similarity">
    <text evidence="2">Belongs to the citrate synthase family.</text>
</comment>
<dbReference type="Gene3D" id="1.10.230.10">
    <property type="entry name" value="Cytochrome P450-Terp, domain 2"/>
    <property type="match status" value="1"/>
</dbReference>
<dbReference type="GO" id="GO:0005829">
    <property type="term" value="C:cytosol"/>
    <property type="evidence" value="ECO:0007669"/>
    <property type="project" value="TreeGrafter"/>
</dbReference>
<dbReference type="GO" id="GO:0036440">
    <property type="term" value="F:citrate synthase activity"/>
    <property type="evidence" value="ECO:0007669"/>
    <property type="project" value="UniProtKB-EC"/>
</dbReference>
<dbReference type="InterPro" id="IPR016142">
    <property type="entry name" value="Citrate_synth-like_lrg_a-sub"/>
</dbReference>
<evidence type="ECO:0000256" key="1">
    <source>
        <dbReference type="ARBA" id="ARBA00005163"/>
    </source>
</evidence>
<dbReference type="PANTHER" id="PTHR11739">
    <property type="entry name" value="CITRATE SYNTHASE"/>
    <property type="match status" value="1"/>
</dbReference>
<name>A0A0U3TU73_9BACT</name>
<comment type="pathway">
    <text evidence="1">Carbohydrate metabolism; tricarboxylic acid cycle.</text>
</comment>
<dbReference type="GO" id="GO:0005975">
    <property type="term" value="P:carbohydrate metabolic process"/>
    <property type="evidence" value="ECO:0007669"/>
    <property type="project" value="TreeGrafter"/>
</dbReference>
<reference evidence="5" key="1">
    <citation type="submission" date="2015-10" db="EMBL/GenBank/DDBJ databases">
        <title>Biosynthesis of SCL-MCL polyhydroxyalkanoates by metagenomic clones in Pseudomonas putida.</title>
        <authorList>
            <person name="Cheng J."/>
            <person name="Charles T.C."/>
        </authorList>
    </citation>
    <scope>NUCLEOTIDE SEQUENCE</scope>
</reference>
<dbReference type="EC" id="2.3.3.16" evidence="3"/>
<accession>A0A0U3TU73</accession>
<dbReference type="AlphaFoldDB" id="A0A0U3TU73"/>
<dbReference type="InterPro" id="IPR016143">
    <property type="entry name" value="Citrate_synth-like_sm_a-sub"/>
</dbReference>
<proteinExistence type="inferred from homology"/>
<dbReference type="CDD" id="cd06100">
    <property type="entry name" value="CCL_ACL-C"/>
    <property type="match status" value="1"/>
</dbReference>
<sequence>MAEQRKPTTAICAYTSDAIYVRDKSLVDDLIGEVTFTQMMVFQIMGHMPTPAEVKIVDAVLVTLMEHGITPSAIATRLTLMSAPESLQGAVAAGLLGVGGQFLGTMQGAAELIAEMMAAQDGVPAAAERIARRHRASKTALPGFGHNLHRPDDPRTPKILAIATAAGVPGKHIAALLALGEAVDRVYERHITINATGAIAAVLSEIGIPVEVMRGFAVITRAAGLVGHIKEELENPASRGIWDAGTHAVEYSGNALKPHA</sequence>
<evidence type="ECO:0000256" key="3">
    <source>
        <dbReference type="ARBA" id="ARBA00012972"/>
    </source>
</evidence>
<dbReference type="Gene3D" id="1.10.580.10">
    <property type="entry name" value="Citrate Synthase, domain 1"/>
    <property type="match status" value="1"/>
</dbReference>
<dbReference type="Pfam" id="PF00285">
    <property type="entry name" value="Citrate_synt"/>
    <property type="match status" value="1"/>
</dbReference>
<dbReference type="PANTHER" id="PTHR11739:SF4">
    <property type="entry name" value="CITRATE SYNTHASE, PEROXISOMAL"/>
    <property type="match status" value="1"/>
</dbReference>
<evidence type="ECO:0000313" key="5">
    <source>
        <dbReference type="EMBL" id="ALV86749.1"/>
    </source>
</evidence>
<evidence type="ECO:0000256" key="2">
    <source>
        <dbReference type="ARBA" id="ARBA00010566"/>
    </source>
</evidence>
<keyword evidence="4" id="KW-0808">Transferase</keyword>
<dbReference type="GO" id="GO:0006099">
    <property type="term" value="P:tricarboxylic acid cycle"/>
    <property type="evidence" value="ECO:0007669"/>
    <property type="project" value="UniProtKB-UniPathway"/>
</dbReference>
<protein>
    <recommendedName>
        <fullName evidence="3">citrate synthase (unknown stereospecificity)</fullName>
        <ecNumber evidence="3">2.3.3.16</ecNumber>
    </recommendedName>
</protein>
<dbReference type="SUPFAM" id="SSF48256">
    <property type="entry name" value="Citrate synthase"/>
    <property type="match status" value="1"/>
</dbReference>
<evidence type="ECO:0000256" key="4">
    <source>
        <dbReference type="ARBA" id="ARBA00022679"/>
    </source>
</evidence>
<organism evidence="5">
    <name type="scientific">uncultured bacterium P2N8</name>
    <dbReference type="NCBI Taxonomy" id="1748285"/>
    <lineage>
        <taxon>Bacteria</taxon>
        <taxon>environmental samples</taxon>
    </lineage>
</organism>
<dbReference type="InterPro" id="IPR002020">
    <property type="entry name" value="Citrate_synthase"/>
</dbReference>
<dbReference type="InterPro" id="IPR036969">
    <property type="entry name" value="Citrate_synthase_sf"/>
</dbReference>
<dbReference type="NCBIfam" id="NF004868">
    <property type="entry name" value="PRK06224.1-5"/>
    <property type="match status" value="1"/>
</dbReference>